<dbReference type="Proteomes" id="UP000019471">
    <property type="component" value="Unassembled WGS sequence"/>
</dbReference>
<evidence type="ECO:0000313" key="3">
    <source>
        <dbReference type="Proteomes" id="UP000019471"/>
    </source>
</evidence>
<organism evidence="2 3">
    <name type="scientific">Cladophialophora psammophila CBS 110553</name>
    <dbReference type="NCBI Taxonomy" id="1182543"/>
    <lineage>
        <taxon>Eukaryota</taxon>
        <taxon>Fungi</taxon>
        <taxon>Dikarya</taxon>
        <taxon>Ascomycota</taxon>
        <taxon>Pezizomycotina</taxon>
        <taxon>Eurotiomycetes</taxon>
        <taxon>Chaetothyriomycetidae</taxon>
        <taxon>Chaetothyriales</taxon>
        <taxon>Herpotrichiellaceae</taxon>
        <taxon>Cladophialophora</taxon>
    </lineage>
</organism>
<dbReference type="HOGENOM" id="CLU_1525000_0_0_1"/>
<reference evidence="2 3" key="1">
    <citation type="submission" date="2013-03" db="EMBL/GenBank/DDBJ databases">
        <title>The Genome Sequence of Cladophialophora psammophila CBS 110553.</title>
        <authorList>
            <consortium name="The Broad Institute Genomics Platform"/>
            <person name="Cuomo C."/>
            <person name="de Hoog S."/>
            <person name="Gorbushina A."/>
            <person name="Walker B."/>
            <person name="Young S.K."/>
            <person name="Zeng Q."/>
            <person name="Gargeya S."/>
            <person name="Fitzgerald M."/>
            <person name="Haas B."/>
            <person name="Abouelleil A."/>
            <person name="Allen A.W."/>
            <person name="Alvarado L."/>
            <person name="Arachchi H.M."/>
            <person name="Berlin A.M."/>
            <person name="Chapman S.B."/>
            <person name="Gainer-Dewar J."/>
            <person name="Goldberg J."/>
            <person name="Griggs A."/>
            <person name="Gujja S."/>
            <person name="Hansen M."/>
            <person name="Howarth C."/>
            <person name="Imamovic A."/>
            <person name="Ireland A."/>
            <person name="Larimer J."/>
            <person name="McCowan C."/>
            <person name="Murphy C."/>
            <person name="Pearson M."/>
            <person name="Poon T.W."/>
            <person name="Priest M."/>
            <person name="Roberts A."/>
            <person name="Saif S."/>
            <person name="Shea T."/>
            <person name="Sisk P."/>
            <person name="Sykes S."/>
            <person name="Wortman J."/>
            <person name="Nusbaum C."/>
            <person name="Birren B."/>
        </authorList>
    </citation>
    <scope>NUCLEOTIDE SEQUENCE [LARGE SCALE GENOMIC DNA]</scope>
    <source>
        <strain evidence="2 3">CBS 110553</strain>
    </source>
</reference>
<feature type="region of interest" description="Disordered" evidence="1">
    <location>
        <begin position="1"/>
        <end position="33"/>
    </location>
</feature>
<comment type="caution">
    <text evidence="2">The sequence shown here is derived from an EMBL/GenBank/DDBJ whole genome shotgun (WGS) entry which is preliminary data.</text>
</comment>
<dbReference type="GeneID" id="19197784"/>
<proteinExistence type="predicted"/>
<name>W9VDU8_9EURO</name>
<sequence length="176" mass="20248">MNNLASQNNHISQCDNVAERKTTSSYIPRRDSRPSRRMTCLVNTVGSSKRCPDEFAADLLVLAEVALKKHDLRKIRSITQELEQRSKNNETDEDEVDVAENDDETVYPSLFAGLFHRVTCDEGHKLNYYRTTNSIAVDELYTPKKWIVPANPMVNRIPNLLGYLYRFLGSKVDLRR</sequence>
<dbReference type="RefSeq" id="XP_007751857.1">
    <property type="nucleotide sequence ID" value="XM_007753667.1"/>
</dbReference>
<keyword evidence="3" id="KW-1185">Reference proteome</keyword>
<dbReference type="AlphaFoldDB" id="W9VDU8"/>
<dbReference type="STRING" id="1182543.W9VDU8"/>
<protein>
    <submittedName>
        <fullName evidence="2">Uncharacterized protein</fullName>
    </submittedName>
</protein>
<evidence type="ECO:0000313" key="2">
    <source>
        <dbReference type="EMBL" id="EXJ53648.1"/>
    </source>
</evidence>
<feature type="compositionally biased region" description="Basic and acidic residues" evidence="1">
    <location>
        <begin position="17"/>
        <end position="33"/>
    </location>
</feature>
<gene>
    <name evidence="2" type="ORF">A1O5_13099</name>
</gene>
<feature type="compositionally biased region" description="Polar residues" evidence="1">
    <location>
        <begin position="1"/>
        <end position="15"/>
    </location>
</feature>
<accession>W9VDU8</accession>
<dbReference type="OrthoDB" id="4161576at2759"/>
<dbReference type="EMBL" id="AMGX01000042">
    <property type="protein sequence ID" value="EXJ53648.1"/>
    <property type="molecule type" value="Genomic_DNA"/>
</dbReference>
<evidence type="ECO:0000256" key="1">
    <source>
        <dbReference type="SAM" id="MobiDB-lite"/>
    </source>
</evidence>